<dbReference type="InterPro" id="IPR001341">
    <property type="entry name" value="Asp_kinase"/>
</dbReference>
<keyword evidence="23" id="KW-0511">Multifunctional enzyme</keyword>
<evidence type="ECO:0000256" key="13">
    <source>
        <dbReference type="ARBA" id="ARBA00022723"/>
    </source>
</evidence>
<evidence type="ECO:0000259" key="30">
    <source>
        <dbReference type="PROSITE" id="PS51671"/>
    </source>
</evidence>
<evidence type="ECO:0000256" key="20">
    <source>
        <dbReference type="ARBA" id="ARBA00023053"/>
    </source>
</evidence>
<evidence type="ECO:0000313" key="31">
    <source>
        <dbReference type="EMBL" id="KAF7774356.1"/>
    </source>
</evidence>
<dbReference type="InterPro" id="IPR002912">
    <property type="entry name" value="ACT_dom"/>
</dbReference>
<dbReference type="SUPFAM" id="SSF55347">
    <property type="entry name" value="Glyceraldehyde-3-phosphate dehydrogenase-like, C-terminal domain"/>
    <property type="match status" value="1"/>
</dbReference>
<evidence type="ECO:0000256" key="27">
    <source>
        <dbReference type="ARBA" id="ARBA00049031"/>
    </source>
</evidence>
<dbReference type="InterPro" id="IPR049638">
    <property type="entry name" value="AK-HD"/>
</dbReference>
<evidence type="ECO:0000256" key="6">
    <source>
        <dbReference type="ARBA" id="ARBA00005139"/>
    </source>
</evidence>
<dbReference type="InterPro" id="IPR036291">
    <property type="entry name" value="NAD(P)-bd_dom_sf"/>
</dbReference>
<keyword evidence="21" id="KW-0457">Lysine biosynthesis</keyword>
<keyword evidence="19" id="KW-0520">NAD</keyword>
<dbReference type="EMBL" id="AHBZ03000014">
    <property type="protein sequence ID" value="KAF7774356.1"/>
    <property type="molecule type" value="Genomic_DNA"/>
</dbReference>
<comment type="subunit">
    <text evidence="9 28">Homotetramer.</text>
</comment>
<evidence type="ECO:0000256" key="2">
    <source>
        <dbReference type="ARBA" id="ARBA00004766"/>
    </source>
</evidence>
<dbReference type="GO" id="GO:0004072">
    <property type="term" value="F:aspartate kinase activity"/>
    <property type="evidence" value="ECO:0007669"/>
    <property type="project" value="UniProtKB-UniRule"/>
</dbReference>
<comment type="similarity">
    <text evidence="8 28">In the N-terminal section; belongs to the aspartokinase family.</text>
</comment>
<dbReference type="InterPro" id="IPR018042">
    <property type="entry name" value="Aspartate_kinase_CS"/>
</dbReference>
<dbReference type="InterPro" id="IPR001048">
    <property type="entry name" value="Asp/Glu/Uridylate_kinase"/>
</dbReference>
<dbReference type="GO" id="GO:0009090">
    <property type="term" value="P:homoserine biosynthetic process"/>
    <property type="evidence" value="ECO:0007669"/>
    <property type="project" value="UniProtKB-ARBA"/>
</dbReference>
<comment type="catalytic activity">
    <reaction evidence="25">
        <text>L-aspartate + ATP = 4-phospho-L-aspartate + ADP</text>
        <dbReference type="Rhea" id="RHEA:23776"/>
        <dbReference type="ChEBI" id="CHEBI:29991"/>
        <dbReference type="ChEBI" id="CHEBI:30616"/>
        <dbReference type="ChEBI" id="CHEBI:57535"/>
        <dbReference type="ChEBI" id="CHEBI:456216"/>
        <dbReference type="EC" id="2.7.2.4"/>
    </reaction>
    <physiologicalReaction direction="left-to-right" evidence="25">
        <dbReference type="Rhea" id="RHEA:23777"/>
    </physiologicalReaction>
</comment>
<keyword evidence="17 28" id="KW-0521">NADP</keyword>
<feature type="domain" description="ACT" evidence="30">
    <location>
        <begin position="311"/>
        <end position="385"/>
    </location>
</feature>
<dbReference type="Pfam" id="PF00696">
    <property type="entry name" value="AA_kinase"/>
    <property type="match status" value="1"/>
</dbReference>
<keyword evidence="10 28" id="KW-0028">Amino-acid biosynthesis</keyword>
<evidence type="ECO:0000256" key="23">
    <source>
        <dbReference type="ARBA" id="ARBA00023268"/>
    </source>
</evidence>
<evidence type="ECO:0000256" key="24">
    <source>
        <dbReference type="ARBA" id="ARBA00044938"/>
    </source>
</evidence>
<dbReference type="GO" id="GO:0050661">
    <property type="term" value="F:NADP binding"/>
    <property type="evidence" value="ECO:0007669"/>
    <property type="project" value="UniProtKB-UniRule"/>
</dbReference>
<comment type="pathway">
    <text evidence="2 28">Amino-acid biosynthesis; L-lysine biosynthesis via DAP pathway; (S)-tetrahydrodipicolinate from L-aspartate: step 1/4.</text>
</comment>
<dbReference type="NCBIfam" id="NF007003">
    <property type="entry name" value="PRK09466.1"/>
    <property type="match status" value="1"/>
</dbReference>
<comment type="function">
    <text evidence="24">Bifunctional aspartate kinase and homoserine dehydrogenase that catalyzes the first and the third steps toward the synthesis of lysine, methionine and threonine from aspartate.</text>
</comment>
<dbReference type="GO" id="GO:0009088">
    <property type="term" value="P:threonine biosynthetic process"/>
    <property type="evidence" value="ECO:0007669"/>
    <property type="project" value="UniProtKB-UniRule"/>
</dbReference>
<keyword evidence="20" id="KW-0915">Sodium</keyword>
<dbReference type="Gene3D" id="3.40.1160.10">
    <property type="entry name" value="Acetylglutamate kinase-like"/>
    <property type="match status" value="1"/>
</dbReference>
<reference evidence="31" key="1">
    <citation type="journal article" date="2012" name="J. Bacteriol.">
        <title>Genome sequences of type strains of seven species of the marine bacterium Pseudoalteromonas.</title>
        <authorList>
            <person name="Xie B.B."/>
            <person name="Shu Y.L."/>
            <person name="Qin Q.L."/>
            <person name="Rong J.C."/>
            <person name="Zhang X.Y."/>
            <person name="Chen X.L."/>
            <person name="Shi M."/>
            <person name="He H.L."/>
            <person name="Zhou B.C."/>
            <person name="Zhang Y.Z."/>
        </authorList>
    </citation>
    <scope>NUCLEOTIDE SEQUENCE</scope>
    <source>
        <strain evidence="31">DSM 8771</strain>
    </source>
</reference>
<keyword evidence="12" id="KW-0791">Threonine biosynthesis</keyword>
<comment type="cofactor">
    <cofactor evidence="1">
        <name>a metal cation</name>
        <dbReference type="ChEBI" id="CHEBI:25213"/>
    </cofactor>
</comment>
<dbReference type="InterPro" id="IPR054352">
    <property type="entry name" value="ACT_Aspartokinase"/>
</dbReference>
<dbReference type="EC" id="2.7.2.4" evidence="28"/>
<comment type="pathway">
    <text evidence="4 28">Amino-acid biosynthesis; L-threonine biosynthesis; L-threonine from L-aspartate: step 3/5.</text>
</comment>
<evidence type="ECO:0000256" key="12">
    <source>
        <dbReference type="ARBA" id="ARBA00022697"/>
    </source>
</evidence>
<organism evidence="31 32">
    <name type="scientific">Pseudoalteromonas citrea</name>
    <dbReference type="NCBI Taxonomy" id="43655"/>
    <lineage>
        <taxon>Bacteria</taxon>
        <taxon>Pseudomonadati</taxon>
        <taxon>Pseudomonadota</taxon>
        <taxon>Gammaproteobacteria</taxon>
        <taxon>Alteromonadales</taxon>
        <taxon>Pseudoalteromonadaceae</taxon>
        <taxon>Pseudoalteromonas</taxon>
    </lineage>
</organism>
<dbReference type="SUPFAM" id="SSF51735">
    <property type="entry name" value="NAD(P)-binding Rossmann-fold domains"/>
    <property type="match status" value="1"/>
</dbReference>
<reference evidence="31" key="2">
    <citation type="submission" date="2015-03" db="EMBL/GenBank/DDBJ databases">
        <title>Genome sequence of Pseudoalteromonas citrea.</title>
        <authorList>
            <person name="Xie B.-B."/>
            <person name="Rong J.-C."/>
            <person name="Qin Q.-L."/>
            <person name="Zhang Y.-Z."/>
        </authorList>
    </citation>
    <scope>NUCLEOTIDE SEQUENCE</scope>
    <source>
        <strain evidence="31">DSM 8771</strain>
    </source>
</reference>
<evidence type="ECO:0000256" key="18">
    <source>
        <dbReference type="ARBA" id="ARBA00023002"/>
    </source>
</evidence>
<dbReference type="InterPro" id="IPR042199">
    <property type="entry name" value="AsparK_Bifunc_asparK/hSer_DH"/>
</dbReference>
<evidence type="ECO:0000256" key="28">
    <source>
        <dbReference type="PIRNR" id="PIRNR000727"/>
    </source>
</evidence>
<dbReference type="Pfam" id="PF03447">
    <property type="entry name" value="NAD_binding_3"/>
    <property type="match status" value="1"/>
</dbReference>
<dbReference type="GO" id="GO:0004412">
    <property type="term" value="F:homoserine dehydrogenase activity"/>
    <property type="evidence" value="ECO:0007669"/>
    <property type="project" value="UniProtKB-UniRule"/>
</dbReference>
<dbReference type="InterPro" id="IPR001342">
    <property type="entry name" value="HDH_cat"/>
</dbReference>
<gene>
    <name evidence="31" type="primary">thrA</name>
    <name evidence="31" type="ORF">PCIT_a0790</name>
</gene>
<sequence length="806" mass="87180">MMRVLKFGGSSLADFDCLRQVQNLVLTQSGEEALIVLSAPGGMTDQLVELVTLAEQGNAYESQWQALEERANDLRQQVEKLYGASTYWPDFKALADKLAGVRLLRHCPAQVQAFIISFGERVSCALMQTMLGSAQASYLDATHCISTSGGYLDAEVDLKASKSRFALAMREKPNKYYIMPGFTGCDQQGALTTLGRNGSDYSAAVAAACLGAEVCQIWTDVDGVYNADPRFISKATKVDWLSYKEAMELSYFGAKVLHPKTILPCAKAGVPCEIKNTHNPDVPGSVISNERRGDEQVKALSSLDELAMLTVSGPGMKGKVGMASRVFNALAQDNVSIVLITQSSCEFSISFCVHEADLTLALTALEQAFELESQAGLIEPVQVQRDLAIVTLVGDNMKAHKGLAAKFFASLAQAQVNIVAIAQDSTESAISAVVDGSLCNDAVKVCHENFFTHVPSIDVFLLGVGLVGQELIKQLQKQQQWLQKRNIKLNLYGVANSRQLYLNADGVPFDSWHGELEQQQAGFALDKLEAFVKANHLINPVIVDCSSSQQLADQYCDFLNAGFHVVAANKKANTGSYAYYQALNNTAQQKQRKFLYETNVGAGLPVLDNLQLLFGAGDELLSFNGVLSGSLSYMFGALEDGLSLSEATAKAKANGFTEPDPRDDLSGTDVARKLLIIARESGLALELSDIEVESVVSEAFAPGTSVDEFMTKLPELDNDFAQRVQAAAEQGKVLRYVGSIDNGHCRVGIEAVDKSNALYDIRDGENALAILSQYYQPRPFVIRGYGAGAEVTSAGVFADILKTLSR</sequence>
<keyword evidence="18 28" id="KW-0560">Oxidoreductase</keyword>
<dbReference type="SUPFAM" id="SSF53633">
    <property type="entry name" value="Carbamate kinase-like"/>
    <property type="match status" value="1"/>
</dbReference>
<evidence type="ECO:0000256" key="7">
    <source>
        <dbReference type="ARBA" id="ARBA00007952"/>
    </source>
</evidence>
<dbReference type="InterPro" id="IPR019811">
    <property type="entry name" value="HDH_CS"/>
</dbReference>
<comment type="catalytic activity">
    <reaction evidence="27">
        <text>L-homoserine + NAD(+) = L-aspartate 4-semialdehyde + NADH + H(+)</text>
        <dbReference type="Rhea" id="RHEA:15757"/>
        <dbReference type="ChEBI" id="CHEBI:15378"/>
        <dbReference type="ChEBI" id="CHEBI:57476"/>
        <dbReference type="ChEBI" id="CHEBI:57540"/>
        <dbReference type="ChEBI" id="CHEBI:57945"/>
        <dbReference type="ChEBI" id="CHEBI:537519"/>
        <dbReference type="EC" id="1.1.1.3"/>
    </reaction>
    <physiologicalReaction direction="right-to-left" evidence="27">
        <dbReference type="Rhea" id="RHEA:15759"/>
    </physiologicalReaction>
</comment>
<dbReference type="InterPro" id="IPR011147">
    <property type="entry name" value="Bifunc_Aspkin/hSer_DH"/>
</dbReference>
<dbReference type="FunFam" id="3.40.50.720:FF:000083">
    <property type="entry name" value="Bifunctional aspartokinase/homoserine dehydrogenase"/>
    <property type="match status" value="1"/>
</dbReference>
<proteinExistence type="inferred from homology"/>
<dbReference type="GO" id="GO:0009089">
    <property type="term" value="P:lysine biosynthetic process via diaminopimelate"/>
    <property type="evidence" value="ECO:0007669"/>
    <property type="project" value="UniProtKB-UniRule"/>
</dbReference>
<evidence type="ECO:0000256" key="8">
    <source>
        <dbReference type="ARBA" id="ARBA00010046"/>
    </source>
</evidence>
<accession>A0AAD4FT86</accession>
<evidence type="ECO:0000256" key="4">
    <source>
        <dbReference type="ARBA" id="ARBA00005056"/>
    </source>
</evidence>
<keyword evidence="11 28" id="KW-0808">Transferase</keyword>
<dbReference type="FunFam" id="3.30.360.10:FF:000006">
    <property type="entry name" value="Bifunctional aspartokinase/homoserine dehydrogenase"/>
    <property type="match status" value="1"/>
</dbReference>
<protein>
    <recommendedName>
        <fullName evidence="28">Bifunctional aspartokinase/homoserine dehydrogenase</fullName>
    </recommendedName>
    <domain>
        <recommendedName>
            <fullName evidence="28">Aspartokinase</fullName>
            <ecNumber evidence="28">2.7.2.4</ecNumber>
        </recommendedName>
    </domain>
    <domain>
        <recommendedName>
            <fullName evidence="28">Homoserine dehydrogenase</fullName>
            <ecNumber evidence="28">1.1.1.3</ecNumber>
        </recommendedName>
    </domain>
</protein>
<keyword evidence="29" id="KW-0175">Coiled coil</keyword>
<keyword evidence="14 28" id="KW-0547">Nucleotide-binding</keyword>
<dbReference type="Proteomes" id="UP000016487">
    <property type="component" value="Unassembled WGS sequence"/>
</dbReference>
<evidence type="ECO:0000256" key="11">
    <source>
        <dbReference type="ARBA" id="ARBA00022679"/>
    </source>
</evidence>
<dbReference type="PIRSF" id="PIRSF000727">
    <property type="entry name" value="ThrA"/>
    <property type="match status" value="1"/>
</dbReference>
<evidence type="ECO:0000256" key="10">
    <source>
        <dbReference type="ARBA" id="ARBA00022605"/>
    </source>
</evidence>
<comment type="pathway">
    <text evidence="3 28">Amino-acid biosynthesis; L-methionine biosynthesis via de novo pathway; L-homoserine from L-aspartate: step 1/3.</text>
</comment>
<dbReference type="PROSITE" id="PS51671">
    <property type="entry name" value="ACT"/>
    <property type="match status" value="1"/>
</dbReference>
<dbReference type="AlphaFoldDB" id="A0AAD4FT86"/>
<dbReference type="InterPro" id="IPR045865">
    <property type="entry name" value="ACT-like_dom_sf"/>
</dbReference>
<dbReference type="Gene3D" id="3.40.50.720">
    <property type="entry name" value="NAD(P)-binding Rossmann-like Domain"/>
    <property type="match status" value="1"/>
</dbReference>
<dbReference type="Pfam" id="PF22468">
    <property type="entry name" value="ACT_9"/>
    <property type="match status" value="2"/>
</dbReference>
<evidence type="ECO:0000256" key="14">
    <source>
        <dbReference type="ARBA" id="ARBA00022741"/>
    </source>
</evidence>
<dbReference type="InterPro" id="IPR036393">
    <property type="entry name" value="AceGlu_kinase-like_sf"/>
</dbReference>
<comment type="catalytic activity">
    <reaction evidence="26">
        <text>L-homoserine + NADP(+) = L-aspartate 4-semialdehyde + NADPH + H(+)</text>
        <dbReference type="Rhea" id="RHEA:15761"/>
        <dbReference type="ChEBI" id="CHEBI:15378"/>
        <dbReference type="ChEBI" id="CHEBI:57476"/>
        <dbReference type="ChEBI" id="CHEBI:57783"/>
        <dbReference type="ChEBI" id="CHEBI:58349"/>
        <dbReference type="ChEBI" id="CHEBI:537519"/>
        <dbReference type="EC" id="1.1.1.3"/>
    </reaction>
    <physiologicalReaction direction="right-to-left" evidence="26">
        <dbReference type="Rhea" id="RHEA:15763"/>
    </physiologicalReaction>
</comment>
<evidence type="ECO:0000256" key="3">
    <source>
        <dbReference type="ARBA" id="ARBA00004986"/>
    </source>
</evidence>
<evidence type="ECO:0000313" key="32">
    <source>
        <dbReference type="Proteomes" id="UP000016487"/>
    </source>
</evidence>
<evidence type="ECO:0000256" key="26">
    <source>
        <dbReference type="ARBA" id="ARBA00048841"/>
    </source>
</evidence>
<dbReference type="GO" id="GO:0046872">
    <property type="term" value="F:metal ion binding"/>
    <property type="evidence" value="ECO:0007669"/>
    <property type="project" value="UniProtKB-KW"/>
</dbReference>
<dbReference type="Gene3D" id="1.20.120.1320">
    <property type="entry name" value="Aspartokinase, catalytic domain"/>
    <property type="match status" value="1"/>
</dbReference>
<keyword evidence="13" id="KW-0479">Metal-binding</keyword>
<evidence type="ECO:0000256" key="9">
    <source>
        <dbReference type="ARBA" id="ARBA00011881"/>
    </source>
</evidence>
<evidence type="ECO:0000256" key="15">
    <source>
        <dbReference type="ARBA" id="ARBA00022777"/>
    </source>
</evidence>
<keyword evidence="16 28" id="KW-0067">ATP-binding</keyword>
<feature type="coiled-coil region" evidence="29">
    <location>
        <begin position="57"/>
        <end position="84"/>
    </location>
</feature>
<dbReference type="PROSITE" id="PS00324">
    <property type="entry name" value="ASPARTOKINASE"/>
    <property type="match status" value="1"/>
</dbReference>
<dbReference type="Gene3D" id="3.30.360.10">
    <property type="entry name" value="Dihydrodipicolinate Reductase, domain 2"/>
    <property type="match status" value="1"/>
</dbReference>
<comment type="caution">
    <text evidence="31">The sequence shown here is derived from an EMBL/GenBank/DDBJ whole genome shotgun (WGS) entry which is preliminary data.</text>
</comment>
<dbReference type="PANTHER" id="PTHR43070">
    <property type="match status" value="1"/>
</dbReference>
<dbReference type="PROSITE" id="PS01042">
    <property type="entry name" value="HOMOSER_DHGENASE"/>
    <property type="match status" value="1"/>
</dbReference>
<dbReference type="EC" id="1.1.1.3" evidence="28"/>
<evidence type="ECO:0000256" key="19">
    <source>
        <dbReference type="ARBA" id="ARBA00023027"/>
    </source>
</evidence>
<dbReference type="InterPro" id="IPR005106">
    <property type="entry name" value="Asp/hSer_DH_NAD-bd"/>
</dbReference>
<evidence type="ECO:0000256" key="5">
    <source>
        <dbReference type="ARBA" id="ARBA00005062"/>
    </source>
</evidence>
<evidence type="ECO:0000256" key="22">
    <source>
        <dbReference type="ARBA" id="ARBA00023167"/>
    </source>
</evidence>
<dbReference type="NCBIfam" id="TIGR00657">
    <property type="entry name" value="asp_kinases"/>
    <property type="match status" value="1"/>
</dbReference>
<comment type="similarity">
    <text evidence="7 28">In the C-terminal section; belongs to the homoserine dehydrogenase family.</text>
</comment>
<keyword evidence="22" id="KW-0486">Methionine biosynthesis</keyword>
<dbReference type="Gene3D" id="3.30.2130.10">
    <property type="entry name" value="VC0802-like"/>
    <property type="match status" value="1"/>
</dbReference>
<comment type="pathway">
    <text evidence="6 28">Amino-acid biosynthesis; L-threonine biosynthesis; L-threonine from L-aspartate: step 1/5.</text>
</comment>
<dbReference type="Pfam" id="PF00742">
    <property type="entry name" value="Homoserine_dh"/>
    <property type="match status" value="1"/>
</dbReference>
<name>A0AAD4FT86_9GAMM</name>
<dbReference type="GO" id="GO:0005524">
    <property type="term" value="F:ATP binding"/>
    <property type="evidence" value="ECO:0007669"/>
    <property type="project" value="UniProtKB-UniRule"/>
</dbReference>
<dbReference type="FunFam" id="3.30.2130.10:FF:000001">
    <property type="entry name" value="Bifunctional aspartokinase/homoserine dehydrogenase"/>
    <property type="match status" value="1"/>
</dbReference>
<dbReference type="GO" id="GO:0009086">
    <property type="term" value="P:methionine biosynthetic process"/>
    <property type="evidence" value="ECO:0007669"/>
    <property type="project" value="UniProtKB-KW"/>
</dbReference>
<evidence type="ECO:0000256" key="17">
    <source>
        <dbReference type="ARBA" id="ARBA00022857"/>
    </source>
</evidence>
<dbReference type="NCBIfam" id="NF006959">
    <property type="entry name" value="PRK09436.1"/>
    <property type="match status" value="1"/>
</dbReference>
<evidence type="ECO:0000256" key="16">
    <source>
        <dbReference type="ARBA" id="ARBA00022840"/>
    </source>
</evidence>
<dbReference type="PANTHER" id="PTHR43070:SF3">
    <property type="entry name" value="HOMOSERINE DEHYDROGENASE"/>
    <property type="match status" value="1"/>
</dbReference>
<evidence type="ECO:0000256" key="21">
    <source>
        <dbReference type="ARBA" id="ARBA00023154"/>
    </source>
</evidence>
<evidence type="ECO:0000256" key="29">
    <source>
        <dbReference type="SAM" id="Coils"/>
    </source>
</evidence>
<keyword evidence="15 28" id="KW-0418">Kinase</keyword>
<evidence type="ECO:0000256" key="25">
    <source>
        <dbReference type="ARBA" id="ARBA00048561"/>
    </source>
</evidence>
<dbReference type="SUPFAM" id="SSF55021">
    <property type="entry name" value="ACT-like"/>
    <property type="match status" value="2"/>
</dbReference>
<evidence type="ECO:0000256" key="1">
    <source>
        <dbReference type="ARBA" id="ARBA00001920"/>
    </source>
</evidence>
<comment type="pathway">
    <text evidence="5 28">Amino-acid biosynthesis; L-methionine biosynthesis via de novo pathway; L-homoserine from L-aspartate: step 3/3.</text>
</comment>
<dbReference type="CDD" id="cd04921">
    <property type="entry name" value="ACT_AKi-HSDH-ThrA-like_1"/>
    <property type="match status" value="1"/>
</dbReference>